<dbReference type="HOGENOM" id="CLU_3043958_0_0_6"/>
<dbReference type="KEGG" id="gsn:YC6258_04832"/>
<reference evidence="1 2" key="1">
    <citation type="submission" date="2014-01" db="EMBL/GenBank/DDBJ databases">
        <title>Full genme sequencing of cellulolytic bacterium Gynuella sunshinyii YC6258T gen. nov., sp. nov.</title>
        <authorList>
            <person name="Khan H."/>
            <person name="Chung E.J."/>
            <person name="Chung Y.R."/>
        </authorList>
    </citation>
    <scope>NUCLEOTIDE SEQUENCE [LARGE SCALE GENOMIC DNA]</scope>
    <source>
        <strain evidence="1 2">YC6258</strain>
    </source>
</reference>
<protein>
    <submittedName>
        <fullName evidence="1">Uncharacterized protein</fullName>
    </submittedName>
</protein>
<sequence>MEGKIRYSNNSLWRKTVQEWLLLVDLFSTYCLLDDSRNMTPYNQILFSDRQQKP</sequence>
<keyword evidence="2" id="KW-1185">Reference proteome</keyword>
<gene>
    <name evidence="1" type="ORF">YC6258_04832</name>
</gene>
<evidence type="ECO:0000313" key="2">
    <source>
        <dbReference type="Proteomes" id="UP000032266"/>
    </source>
</evidence>
<evidence type="ECO:0000313" key="1">
    <source>
        <dbReference type="EMBL" id="AJQ96864.1"/>
    </source>
</evidence>
<accession>A0A0C5W2G0</accession>
<dbReference type="AlphaFoldDB" id="A0A0C5W2G0"/>
<organism evidence="1 2">
    <name type="scientific">Gynuella sunshinyii YC6258</name>
    <dbReference type="NCBI Taxonomy" id="1445510"/>
    <lineage>
        <taxon>Bacteria</taxon>
        <taxon>Pseudomonadati</taxon>
        <taxon>Pseudomonadota</taxon>
        <taxon>Gammaproteobacteria</taxon>
        <taxon>Oceanospirillales</taxon>
        <taxon>Saccharospirillaceae</taxon>
        <taxon>Gynuella</taxon>
    </lineage>
</organism>
<proteinExistence type="predicted"/>
<name>A0A0C5W2G0_9GAMM</name>
<dbReference type="EMBL" id="CP007142">
    <property type="protein sequence ID" value="AJQ96864.1"/>
    <property type="molecule type" value="Genomic_DNA"/>
</dbReference>
<dbReference type="Proteomes" id="UP000032266">
    <property type="component" value="Chromosome"/>
</dbReference>